<comment type="subcellular location">
    <subcellularLocation>
        <location evidence="1">Cytoplasm</location>
        <location evidence="1">Cytosol</location>
    </subcellularLocation>
</comment>
<accession>A0A6A1WFT9</accession>
<reference evidence="4" key="3">
    <citation type="submission" date="2019-09" db="EMBL/GenBank/DDBJ databases">
        <authorList>
            <person name="Gao Z."/>
        </authorList>
    </citation>
    <scope>NUCLEOTIDE SEQUENCE</scope>
    <source>
        <tissue evidence="4">Leaves</tissue>
    </source>
</reference>
<evidence type="ECO:0000256" key="2">
    <source>
        <dbReference type="SAM" id="MobiDB-lite"/>
    </source>
</evidence>
<dbReference type="InterPro" id="IPR025984">
    <property type="entry name" value="DCTPP"/>
</dbReference>
<evidence type="ECO:0000313" key="4">
    <source>
        <dbReference type="EMBL" id="KAB1224142.1"/>
    </source>
</evidence>
<protein>
    <recommendedName>
        <fullName evidence="1">dCTP pyrophosphatase 1</fullName>
        <ecNumber evidence="1">3.6.1.12</ecNumber>
    </recommendedName>
</protein>
<comment type="catalytic activity">
    <reaction evidence="1">
        <text>dCTP + H2O = dCMP + diphosphate + H(+)</text>
        <dbReference type="Rhea" id="RHEA:22636"/>
        <dbReference type="ChEBI" id="CHEBI:15377"/>
        <dbReference type="ChEBI" id="CHEBI:15378"/>
        <dbReference type="ChEBI" id="CHEBI:33019"/>
        <dbReference type="ChEBI" id="CHEBI:57566"/>
        <dbReference type="ChEBI" id="CHEBI:61481"/>
        <dbReference type="EC" id="3.6.1.12"/>
    </reaction>
</comment>
<comment type="function">
    <text evidence="1">Hydrolyzes deoxynucleoside triphosphates (dNTPs) to the corresponding nucleoside monophosphates. Has a strong preference for dCTP and its analogs including 5-iodo-dCTP and 5-methyl-dCTP for which it may even have a higher efficiency. May protect DNA or RNA against the incorporation of these genotoxic nucleotide analogs through their catabolism.</text>
</comment>
<keyword evidence="1" id="KW-0378">Hydrolase</keyword>
<dbReference type="GO" id="GO:0005829">
    <property type="term" value="C:cytosol"/>
    <property type="evidence" value="ECO:0007669"/>
    <property type="project" value="UniProtKB-SubCell"/>
</dbReference>
<dbReference type="CDD" id="cd11537">
    <property type="entry name" value="NTP-PPase_RS21-C6_like"/>
    <property type="match status" value="1"/>
</dbReference>
<dbReference type="Gene3D" id="1.10.287.1080">
    <property type="entry name" value="MazG-like"/>
    <property type="match status" value="1"/>
</dbReference>
<dbReference type="PANTHER" id="PTHR14552:SF25">
    <property type="entry name" value="DCTP PYROPHOSPHATASE 1"/>
    <property type="match status" value="1"/>
</dbReference>
<feature type="region of interest" description="Disordered" evidence="2">
    <location>
        <begin position="114"/>
        <end position="135"/>
    </location>
</feature>
<comment type="subunit">
    <text evidence="1">Homotetramer.</text>
</comment>
<name>A0A6A1WFT9_9ROSI</name>
<evidence type="ECO:0000259" key="3">
    <source>
        <dbReference type="Pfam" id="PF03819"/>
    </source>
</evidence>
<dbReference type="GO" id="GO:0000287">
    <property type="term" value="F:magnesium ion binding"/>
    <property type="evidence" value="ECO:0007669"/>
    <property type="project" value="UniProtKB-UniRule"/>
</dbReference>
<dbReference type="PANTHER" id="PTHR14552">
    <property type="match status" value="1"/>
</dbReference>
<dbReference type="Pfam" id="PF03819">
    <property type="entry name" value="MazG"/>
    <property type="match status" value="1"/>
</dbReference>
<dbReference type="EMBL" id="RXIC02000020">
    <property type="protein sequence ID" value="KAB1224173.1"/>
    <property type="molecule type" value="Genomic_DNA"/>
</dbReference>
<dbReference type="AlphaFoldDB" id="A0A6A1WFT9"/>
<dbReference type="GO" id="GO:0006253">
    <property type="term" value="P:dCTP catabolic process"/>
    <property type="evidence" value="ECO:0007669"/>
    <property type="project" value="UniProtKB-UniRule"/>
</dbReference>
<dbReference type="GO" id="GO:0047840">
    <property type="term" value="F:dCTP diphosphatase activity"/>
    <property type="evidence" value="ECO:0007669"/>
    <property type="project" value="UniProtKB-UniRule"/>
</dbReference>
<gene>
    <name evidence="5" type="ORF">CJ030_MR2G024422</name>
    <name evidence="4" type="ORF">CJ030_MR2G024453</name>
</gene>
<keyword evidence="1" id="KW-0963">Cytoplasm</keyword>
<dbReference type="Proteomes" id="UP000516437">
    <property type="component" value="Chromosome 2"/>
</dbReference>
<evidence type="ECO:0000313" key="5">
    <source>
        <dbReference type="EMBL" id="KAB1224173.1"/>
    </source>
</evidence>
<sequence length="135" mass="15258">MTGAPEGEESVTLELLKKKMTEFAKERNWEQFHSPRNLLLALVGEVGELSEIFQWRGEVPKGLPDWKEEDKVHLGEELSDVLLYLVQLSHICGVDLGKAALRKVELNAIKYPVSKEEQSQPNTPTNENGTETESR</sequence>
<dbReference type="InterPro" id="IPR004518">
    <property type="entry name" value="MazG-like_dom"/>
</dbReference>
<comment type="caution">
    <text evidence="4">The sequence shown here is derived from an EMBL/GenBank/DDBJ whole genome shotgun (WGS) entry which is preliminary data.</text>
</comment>
<keyword evidence="1" id="KW-0460">Magnesium</keyword>
<evidence type="ECO:0000313" key="6">
    <source>
        <dbReference type="Proteomes" id="UP000516437"/>
    </source>
</evidence>
<dbReference type="SUPFAM" id="SSF101386">
    <property type="entry name" value="all-alpha NTP pyrophosphatases"/>
    <property type="match status" value="1"/>
</dbReference>
<keyword evidence="6" id="KW-1185">Reference proteome</keyword>
<dbReference type="EC" id="3.6.1.12" evidence="1"/>
<reference evidence="4" key="1">
    <citation type="submission" date="2018-07" db="EMBL/GenBank/DDBJ databases">
        <authorList>
            <person name="Gao Z.-S."/>
            <person name="Jia H.-M."/>
            <person name="Jia H.-J."/>
            <person name="Cai Q.-L."/>
            <person name="Wang Y."/>
            <person name="Zhao H.-B."/>
        </authorList>
    </citation>
    <scope>NUCLEOTIDE SEQUENCE</scope>
    <source>
        <tissue evidence="4">Leaves</tissue>
    </source>
</reference>
<feature type="domain" description="NTP pyrophosphohydrolase MazG-like" evidence="3">
    <location>
        <begin position="34"/>
        <end position="100"/>
    </location>
</feature>
<dbReference type="EMBL" id="RXIC02000020">
    <property type="protein sequence ID" value="KAB1224142.1"/>
    <property type="molecule type" value="Genomic_DNA"/>
</dbReference>
<evidence type="ECO:0000256" key="1">
    <source>
        <dbReference type="PIRNR" id="PIRNR029826"/>
    </source>
</evidence>
<organism evidence="4 6">
    <name type="scientific">Morella rubra</name>
    <name type="common">Chinese bayberry</name>
    <dbReference type="NCBI Taxonomy" id="262757"/>
    <lineage>
        <taxon>Eukaryota</taxon>
        <taxon>Viridiplantae</taxon>
        <taxon>Streptophyta</taxon>
        <taxon>Embryophyta</taxon>
        <taxon>Tracheophyta</taxon>
        <taxon>Spermatophyta</taxon>
        <taxon>Magnoliopsida</taxon>
        <taxon>eudicotyledons</taxon>
        <taxon>Gunneridae</taxon>
        <taxon>Pentapetalae</taxon>
        <taxon>rosids</taxon>
        <taxon>fabids</taxon>
        <taxon>Fagales</taxon>
        <taxon>Myricaceae</taxon>
        <taxon>Morella</taxon>
    </lineage>
</organism>
<dbReference type="GO" id="GO:0042262">
    <property type="term" value="P:DNA protection"/>
    <property type="evidence" value="ECO:0007669"/>
    <property type="project" value="UniProtKB-UniRule"/>
</dbReference>
<comment type="cofactor">
    <cofactor evidence="1">
        <name>Mg(2+)</name>
        <dbReference type="ChEBI" id="CHEBI:18420"/>
    </cofactor>
</comment>
<dbReference type="OrthoDB" id="411123at2759"/>
<dbReference type="PIRSF" id="PIRSF029826">
    <property type="entry name" value="UCP029826_pph"/>
    <property type="match status" value="1"/>
</dbReference>
<proteinExistence type="predicted"/>
<feature type="compositionally biased region" description="Low complexity" evidence="2">
    <location>
        <begin position="121"/>
        <end position="135"/>
    </location>
</feature>
<reference evidence="4 6" key="2">
    <citation type="journal article" date="2019" name="Plant Biotechnol. J.">
        <title>The red bayberry genome and genetic basis of sex determination.</title>
        <authorList>
            <person name="Jia H.M."/>
            <person name="Jia H.J."/>
            <person name="Cai Q.L."/>
            <person name="Wang Y."/>
            <person name="Zhao H.B."/>
            <person name="Yang W.F."/>
            <person name="Wang G.Y."/>
            <person name="Li Y.H."/>
            <person name="Zhan D.L."/>
            <person name="Shen Y.T."/>
            <person name="Niu Q.F."/>
            <person name="Chang L."/>
            <person name="Qiu J."/>
            <person name="Zhao L."/>
            <person name="Xie H.B."/>
            <person name="Fu W.Y."/>
            <person name="Jin J."/>
            <person name="Li X.W."/>
            <person name="Jiao Y."/>
            <person name="Zhou C.C."/>
            <person name="Tu T."/>
            <person name="Chai C.Y."/>
            <person name="Gao J.L."/>
            <person name="Fan L.J."/>
            <person name="van de Weg E."/>
            <person name="Wang J.Y."/>
            <person name="Gao Z.S."/>
        </authorList>
    </citation>
    <scope>NUCLEOTIDE SEQUENCE [LARGE SCALE GENOMIC DNA]</scope>
    <source>
        <tissue evidence="4">Leaves</tissue>
    </source>
</reference>
<keyword evidence="1" id="KW-0479">Metal-binding</keyword>